<evidence type="ECO:0000256" key="2">
    <source>
        <dbReference type="SAM" id="SignalP"/>
    </source>
</evidence>
<evidence type="ECO:0000256" key="1">
    <source>
        <dbReference type="SAM" id="Phobius"/>
    </source>
</evidence>
<proteinExistence type="predicted"/>
<dbReference type="Pfam" id="PF05439">
    <property type="entry name" value="JTB"/>
    <property type="match status" value="1"/>
</dbReference>
<gene>
    <name evidence="3" type="ORF">BCR32DRAFT_76520</name>
</gene>
<evidence type="ECO:0000313" key="3">
    <source>
        <dbReference type="EMBL" id="ORX76466.1"/>
    </source>
</evidence>
<evidence type="ECO:0000313" key="4">
    <source>
        <dbReference type="Proteomes" id="UP000193944"/>
    </source>
</evidence>
<reference evidence="3 4" key="2">
    <citation type="submission" date="2016-08" db="EMBL/GenBank/DDBJ databases">
        <title>Pervasive Adenine N6-methylation of Active Genes in Fungi.</title>
        <authorList>
            <consortium name="DOE Joint Genome Institute"/>
            <person name="Mondo S.J."/>
            <person name="Dannebaum R.O."/>
            <person name="Kuo R.C."/>
            <person name="Labutti K."/>
            <person name="Haridas S."/>
            <person name="Kuo A."/>
            <person name="Salamov A."/>
            <person name="Ahrendt S.R."/>
            <person name="Lipzen A."/>
            <person name="Sullivan W."/>
            <person name="Andreopoulos W.B."/>
            <person name="Clum A."/>
            <person name="Lindquist E."/>
            <person name="Daum C."/>
            <person name="Ramamoorthy G.K."/>
            <person name="Gryganskyi A."/>
            <person name="Culley D."/>
            <person name="Magnuson J.K."/>
            <person name="James T.Y."/>
            <person name="O'Malley M.A."/>
            <person name="Stajich J.E."/>
            <person name="Spatafora J.W."/>
            <person name="Visel A."/>
            <person name="Grigoriev I.V."/>
        </authorList>
    </citation>
    <scope>NUCLEOTIDE SEQUENCE [LARGE SCALE GENOMIC DNA]</scope>
    <source>
        <strain evidence="3 4">S4</strain>
    </source>
</reference>
<organism evidence="3 4">
    <name type="scientific">Anaeromyces robustus</name>
    <dbReference type="NCBI Taxonomy" id="1754192"/>
    <lineage>
        <taxon>Eukaryota</taxon>
        <taxon>Fungi</taxon>
        <taxon>Fungi incertae sedis</taxon>
        <taxon>Chytridiomycota</taxon>
        <taxon>Chytridiomycota incertae sedis</taxon>
        <taxon>Neocallimastigomycetes</taxon>
        <taxon>Neocallimastigales</taxon>
        <taxon>Neocallimastigaceae</taxon>
        <taxon>Anaeromyces</taxon>
    </lineage>
</organism>
<evidence type="ECO:0008006" key="5">
    <source>
        <dbReference type="Google" id="ProtNLM"/>
    </source>
</evidence>
<feature type="signal peptide" evidence="2">
    <location>
        <begin position="1"/>
        <end position="27"/>
    </location>
</feature>
<sequence>MILNKYNIIFFLLYIVTFLFLNTQAHSIKNEFSKIIIKKSNNDSKDKYKVFHSFPIGECIRCEKEDFQKEFSYCRDSGYKQLVQWSLEEVYLKNDENIEDFKLNSEDIIVSPNEKNFKESDLPKYRGCFHQKHKKDIKNFIKFQVWTLIMGIISFIITLYRKKTNLKKQYLNILRLIGK</sequence>
<keyword evidence="2" id="KW-0732">Signal</keyword>
<dbReference type="EMBL" id="MCFG01000297">
    <property type="protein sequence ID" value="ORX76466.1"/>
    <property type="molecule type" value="Genomic_DNA"/>
</dbReference>
<keyword evidence="1" id="KW-0812">Transmembrane</keyword>
<keyword evidence="1" id="KW-1133">Transmembrane helix</keyword>
<dbReference type="OrthoDB" id="2139480at2759"/>
<feature type="transmembrane region" description="Helical" evidence="1">
    <location>
        <begin position="143"/>
        <end position="160"/>
    </location>
</feature>
<protein>
    <recommendedName>
        <fullName evidence="5">Transmembrane protein</fullName>
    </recommendedName>
</protein>
<dbReference type="Proteomes" id="UP000193944">
    <property type="component" value="Unassembled WGS sequence"/>
</dbReference>
<comment type="caution">
    <text evidence="3">The sequence shown here is derived from an EMBL/GenBank/DDBJ whole genome shotgun (WGS) entry which is preliminary data.</text>
</comment>
<accession>A0A1Y1WT95</accession>
<feature type="chain" id="PRO_5010989238" description="Transmembrane protein" evidence="2">
    <location>
        <begin position="28"/>
        <end position="179"/>
    </location>
</feature>
<keyword evidence="1" id="KW-0472">Membrane</keyword>
<dbReference type="InterPro" id="IPR008657">
    <property type="entry name" value="JTB"/>
</dbReference>
<keyword evidence="4" id="KW-1185">Reference proteome</keyword>
<reference evidence="3 4" key="1">
    <citation type="submission" date="2016-08" db="EMBL/GenBank/DDBJ databases">
        <title>A Parts List for Fungal Cellulosomes Revealed by Comparative Genomics.</title>
        <authorList>
            <consortium name="DOE Joint Genome Institute"/>
            <person name="Haitjema C.H."/>
            <person name="Gilmore S.P."/>
            <person name="Henske J.K."/>
            <person name="Solomon K.V."/>
            <person name="De Groot R."/>
            <person name="Kuo A."/>
            <person name="Mondo S.J."/>
            <person name="Salamov A.A."/>
            <person name="Labutti K."/>
            <person name="Zhao Z."/>
            <person name="Chiniquy J."/>
            <person name="Barry K."/>
            <person name="Brewer H.M."/>
            <person name="Purvine S.O."/>
            <person name="Wright A.T."/>
            <person name="Boxma B."/>
            <person name="Van Alen T."/>
            <person name="Hackstein J.H."/>
            <person name="Baker S.E."/>
            <person name="Grigoriev I.V."/>
            <person name="O'Malley M.A."/>
        </authorList>
    </citation>
    <scope>NUCLEOTIDE SEQUENCE [LARGE SCALE GENOMIC DNA]</scope>
    <source>
        <strain evidence="3 4">S4</strain>
    </source>
</reference>
<dbReference type="GO" id="GO:0016020">
    <property type="term" value="C:membrane"/>
    <property type="evidence" value="ECO:0007669"/>
    <property type="project" value="InterPro"/>
</dbReference>
<name>A0A1Y1WT95_9FUNG</name>
<dbReference type="AlphaFoldDB" id="A0A1Y1WT95"/>